<dbReference type="Proteomes" id="UP000008953">
    <property type="component" value="Chromosome"/>
</dbReference>
<reference evidence="1 2" key="1">
    <citation type="submission" date="2010-03" db="EMBL/GenBank/DDBJ databases">
        <title>The genome sequence of Roseburia intestinalis XB6B4.</title>
        <authorList>
            <consortium name="metaHIT consortium -- http://www.metahit.eu/"/>
            <person name="Pajon A."/>
            <person name="Turner K."/>
            <person name="Parkhill J."/>
            <person name="Bernalier A."/>
        </authorList>
    </citation>
    <scope>NUCLEOTIDE SEQUENCE [LARGE SCALE GENOMIC DNA]</scope>
    <source>
        <strain evidence="1 2">XB6B4</strain>
    </source>
</reference>
<name>D4KV64_9FIRM</name>
<dbReference type="AlphaFoldDB" id="D4KV64"/>
<evidence type="ECO:0000313" key="1">
    <source>
        <dbReference type="EMBL" id="CBL11254.1"/>
    </source>
</evidence>
<reference evidence="1 2" key="2">
    <citation type="submission" date="2010-03" db="EMBL/GenBank/DDBJ databases">
        <authorList>
            <person name="Pajon A."/>
        </authorList>
    </citation>
    <scope>NUCLEOTIDE SEQUENCE [LARGE SCALE GENOMIC DNA]</scope>
    <source>
        <strain evidence="1 2">XB6B4</strain>
    </source>
</reference>
<dbReference type="KEGG" id="rix:RO1_04980"/>
<protein>
    <submittedName>
        <fullName evidence="1">Uncharacterized protein</fullName>
    </submittedName>
</protein>
<gene>
    <name evidence="1" type="ORF">RO1_04980</name>
</gene>
<dbReference type="EMBL" id="FP929050">
    <property type="protein sequence ID" value="CBL11254.1"/>
    <property type="molecule type" value="Genomic_DNA"/>
</dbReference>
<organism evidence="1 2">
    <name type="scientific">Roseburia intestinalis XB6B4</name>
    <dbReference type="NCBI Taxonomy" id="718255"/>
    <lineage>
        <taxon>Bacteria</taxon>
        <taxon>Bacillati</taxon>
        <taxon>Bacillota</taxon>
        <taxon>Clostridia</taxon>
        <taxon>Lachnospirales</taxon>
        <taxon>Lachnospiraceae</taxon>
        <taxon>Roseburia</taxon>
    </lineage>
</organism>
<accession>D4KV64</accession>
<sequence length="36" mass="4258">MPGKSQAKYIIRHDFTKDNVQIGEKYKLFMNKISLD</sequence>
<evidence type="ECO:0000313" key="2">
    <source>
        <dbReference type="Proteomes" id="UP000008953"/>
    </source>
</evidence>
<dbReference type="HOGENOM" id="CLU_3358231_0_0_9"/>
<proteinExistence type="predicted"/>